<keyword evidence="2" id="KW-1003">Cell membrane</keyword>
<protein>
    <recommendedName>
        <fullName evidence="8">MotA/TolQ/ExbB proton channel domain-containing protein</fullName>
    </recommendedName>
</protein>
<evidence type="ECO:0000256" key="2">
    <source>
        <dbReference type="ARBA" id="ARBA00022475"/>
    </source>
</evidence>
<dbReference type="Proteomes" id="UP000228987">
    <property type="component" value="Unassembled WGS sequence"/>
</dbReference>
<feature type="transmembrane region" description="Helical" evidence="7">
    <location>
        <begin position="12"/>
        <end position="34"/>
    </location>
</feature>
<evidence type="ECO:0000313" key="10">
    <source>
        <dbReference type="EMBL" id="PCJ43791.1"/>
    </source>
</evidence>
<comment type="similarity">
    <text evidence="6">Belongs to the exbB/tolQ family.</text>
</comment>
<evidence type="ECO:0000313" key="11">
    <source>
        <dbReference type="Proteomes" id="UP000228987"/>
    </source>
</evidence>
<evidence type="ECO:0000256" key="6">
    <source>
        <dbReference type="RuleBase" id="RU004057"/>
    </source>
</evidence>
<keyword evidence="4 7" id="KW-1133">Transmembrane helix</keyword>
<comment type="subcellular location">
    <subcellularLocation>
        <location evidence="1">Cell membrane</location>
        <topology evidence="1">Multi-pass membrane protein</topology>
    </subcellularLocation>
    <subcellularLocation>
        <location evidence="6">Membrane</location>
        <topology evidence="6">Multi-pass membrane protein</topology>
    </subcellularLocation>
</comment>
<dbReference type="InterPro" id="IPR002898">
    <property type="entry name" value="MotA_ExbB_proton_chnl"/>
</dbReference>
<dbReference type="GO" id="GO:0015031">
    <property type="term" value="P:protein transport"/>
    <property type="evidence" value="ECO:0007669"/>
    <property type="project" value="UniProtKB-KW"/>
</dbReference>
<dbReference type="Pfam" id="PF01618">
    <property type="entry name" value="MotA_ExbB"/>
    <property type="match status" value="1"/>
</dbReference>
<dbReference type="AlphaFoldDB" id="A0A2A5CDJ4"/>
<evidence type="ECO:0000256" key="4">
    <source>
        <dbReference type="ARBA" id="ARBA00022989"/>
    </source>
</evidence>
<sequence length="271" mass="30622">MNNLEQQETNFRIVVALVASIIAAVFIGVMSLVFSPSEGAVGQLAMGDILFDRSTDVFPYPLTIQNMMWLLFMVGFGELWIRFDRGTKEMAQLKRGLLPEDDSTMLRAKELVPIFSSVVDNTKTRYFFLPRLMHRIILQFQNSQSINQSNSLMNSSLELMQHEIDLKYNMVRYLVWLIPTIGFIGTVIGIALSLSEAANMPDLGQSDAIRVWMGVLTTKLGVAFNTTLLALVMSAILVFFMHLAQGREESALNNTGQYCMDNLINRLYEEK</sequence>
<proteinExistence type="inferred from homology"/>
<evidence type="ECO:0000259" key="8">
    <source>
        <dbReference type="Pfam" id="PF01618"/>
    </source>
</evidence>
<feature type="transmembrane region" description="Helical" evidence="7">
    <location>
        <begin position="173"/>
        <end position="194"/>
    </location>
</feature>
<organism evidence="9 11">
    <name type="scientific">SAR86 cluster bacterium</name>
    <dbReference type="NCBI Taxonomy" id="2030880"/>
    <lineage>
        <taxon>Bacteria</taxon>
        <taxon>Pseudomonadati</taxon>
        <taxon>Pseudomonadota</taxon>
        <taxon>Gammaproteobacteria</taxon>
        <taxon>SAR86 cluster</taxon>
    </lineage>
</organism>
<dbReference type="GO" id="GO:0005886">
    <property type="term" value="C:plasma membrane"/>
    <property type="evidence" value="ECO:0007669"/>
    <property type="project" value="UniProtKB-SubCell"/>
</dbReference>
<evidence type="ECO:0000313" key="9">
    <source>
        <dbReference type="EMBL" id="PCJ41832.1"/>
    </source>
</evidence>
<comment type="caution">
    <text evidence="9">The sequence shown here is derived from an EMBL/GenBank/DDBJ whole genome shotgun (WGS) entry which is preliminary data.</text>
</comment>
<gene>
    <name evidence="10" type="ORF">COA71_02700</name>
    <name evidence="9" type="ORF">COA71_07420</name>
</gene>
<keyword evidence="6" id="KW-0813">Transport</keyword>
<dbReference type="EMBL" id="NVWI01000004">
    <property type="protein sequence ID" value="PCJ41832.1"/>
    <property type="molecule type" value="Genomic_DNA"/>
</dbReference>
<feature type="transmembrane region" description="Helical" evidence="7">
    <location>
        <begin position="62"/>
        <end position="81"/>
    </location>
</feature>
<reference evidence="9" key="2">
    <citation type="journal article" date="2018" name="ISME J.">
        <title>A dynamic microbial community with high functional redundancy inhabits the cold, oxic subseafloor aquifer.</title>
        <authorList>
            <person name="Tully B.J."/>
            <person name="Wheat C.G."/>
            <person name="Glazer B.T."/>
            <person name="Huber J.A."/>
        </authorList>
    </citation>
    <scope>NUCLEOTIDE SEQUENCE</scope>
    <source>
        <strain evidence="9">NORP41</strain>
    </source>
</reference>
<feature type="domain" description="MotA/TolQ/ExbB proton channel" evidence="8">
    <location>
        <begin position="139"/>
        <end position="249"/>
    </location>
</feature>
<accession>A0A2A5CDJ4</accession>
<keyword evidence="6" id="KW-0653">Protein transport</keyword>
<keyword evidence="3 7" id="KW-0812">Transmembrane</keyword>
<dbReference type="EMBL" id="NVWI01000001">
    <property type="protein sequence ID" value="PCJ43791.1"/>
    <property type="molecule type" value="Genomic_DNA"/>
</dbReference>
<feature type="transmembrane region" description="Helical" evidence="7">
    <location>
        <begin position="222"/>
        <end position="244"/>
    </location>
</feature>
<reference evidence="11" key="1">
    <citation type="submission" date="2017-08" db="EMBL/GenBank/DDBJ databases">
        <title>A dynamic microbial community with high functional redundancy inhabits the cold, oxic subseafloor aquifer.</title>
        <authorList>
            <person name="Tully B.J."/>
            <person name="Wheat C.G."/>
            <person name="Glazer B.T."/>
            <person name="Huber J.A."/>
        </authorList>
    </citation>
    <scope>NUCLEOTIDE SEQUENCE [LARGE SCALE GENOMIC DNA]</scope>
</reference>
<evidence type="ECO:0000256" key="5">
    <source>
        <dbReference type="ARBA" id="ARBA00023136"/>
    </source>
</evidence>
<evidence type="ECO:0000256" key="7">
    <source>
        <dbReference type="SAM" id="Phobius"/>
    </source>
</evidence>
<evidence type="ECO:0000256" key="1">
    <source>
        <dbReference type="ARBA" id="ARBA00004651"/>
    </source>
</evidence>
<keyword evidence="5 7" id="KW-0472">Membrane</keyword>
<evidence type="ECO:0000256" key="3">
    <source>
        <dbReference type="ARBA" id="ARBA00022692"/>
    </source>
</evidence>
<name>A0A2A5CDJ4_9GAMM</name>